<proteinExistence type="predicted"/>
<reference evidence="2 3" key="1">
    <citation type="journal article" date="2011" name="Stand. Genomic Sci.">
        <title>Complete genome sequence of Nitratifractor salsuginis type strain (E9I37-1).</title>
        <authorList>
            <person name="Anderson I."/>
            <person name="Sikorski J."/>
            <person name="Zeytun A."/>
            <person name="Nolan M."/>
            <person name="Lapidus A."/>
            <person name="Lucas S."/>
            <person name="Hammon N."/>
            <person name="Deshpande S."/>
            <person name="Cheng J.F."/>
            <person name="Tapia R."/>
            <person name="Han C."/>
            <person name="Goodwin L."/>
            <person name="Pitluck S."/>
            <person name="Liolios K."/>
            <person name="Pagani I."/>
            <person name="Ivanova N."/>
            <person name="Huntemann M."/>
            <person name="Mavromatis K."/>
            <person name="Ovchinikova G."/>
            <person name="Pati A."/>
            <person name="Chen A."/>
            <person name="Palaniappan K."/>
            <person name="Land M."/>
            <person name="Hauser L."/>
            <person name="Brambilla E.M."/>
            <person name="Ngatchou-Djao O.D."/>
            <person name="Rohde M."/>
            <person name="Tindall B.J."/>
            <person name="Goker M."/>
            <person name="Detter J.C."/>
            <person name="Woyke T."/>
            <person name="Bristow J."/>
            <person name="Eisen J.A."/>
            <person name="Markowitz V."/>
            <person name="Hugenholtz P."/>
            <person name="Klenk H.P."/>
            <person name="Kyrpides N.C."/>
        </authorList>
    </citation>
    <scope>NUCLEOTIDE SEQUENCE [LARGE SCALE GENOMIC DNA]</scope>
    <source>
        <strain evidence="3">DSM 16511 / JCM 12458 / E9I37-1</strain>
    </source>
</reference>
<keyword evidence="3" id="KW-1185">Reference proteome</keyword>
<dbReference type="InterPro" id="IPR029044">
    <property type="entry name" value="Nucleotide-diphossugar_trans"/>
</dbReference>
<protein>
    <submittedName>
        <fullName evidence="2">Glycosyl transferase family 2</fullName>
    </submittedName>
</protein>
<dbReference type="SUPFAM" id="SSF53448">
    <property type="entry name" value="Nucleotide-diphospho-sugar transferases"/>
    <property type="match status" value="1"/>
</dbReference>
<dbReference type="OrthoDB" id="9816564at2"/>
<dbReference type="RefSeq" id="WP_013554653.1">
    <property type="nucleotide sequence ID" value="NC_014935.1"/>
</dbReference>
<dbReference type="CDD" id="cd00761">
    <property type="entry name" value="Glyco_tranf_GTA_type"/>
    <property type="match status" value="1"/>
</dbReference>
<gene>
    <name evidence="2" type="ordered locus">Nitsa_1722</name>
</gene>
<dbReference type="KEGG" id="nsa:Nitsa_1722"/>
<evidence type="ECO:0000313" key="2">
    <source>
        <dbReference type="EMBL" id="ADV46968.1"/>
    </source>
</evidence>
<evidence type="ECO:0000259" key="1">
    <source>
        <dbReference type="Pfam" id="PF00535"/>
    </source>
</evidence>
<dbReference type="Proteomes" id="UP000008633">
    <property type="component" value="Chromosome"/>
</dbReference>
<evidence type="ECO:0000313" key="3">
    <source>
        <dbReference type="Proteomes" id="UP000008633"/>
    </source>
</evidence>
<keyword evidence="2" id="KW-0808">Transferase</keyword>
<name>E6X1A6_NITSE</name>
<accession>E6X1A6</accession>
<reference evidence="3" key="2">
    <citation type="submission" date="2011-01" db="EMBL/GenBank/DDBJ databases">
        <title>The complete genome of Nitratifractor salsuginis DSM 16511.</title>
        <authorList>
            <consortium name="US DOE Joint Genome Institute (JGI-PGF)"/>
            <person name="Lucas S."/>
            <person name="Copeland A."/>
            <person name="Lapidus A."/>
            <person name="Bruce D."/>
            <person name="Goodwin L."/>
            <person name="Pitluck S."/>
            <person name="Kyrpides N."/>
            <person name="Mavromatis K."/>
            <person name="Ivanova N."/>
            <person name="Mikhailova N."/>
            <person name="Zeytun A."/>
            <person name="Detter J.C."/>
            <person name="Tapia R."/>
            <person name="Han C."/>
            <person name="Land M."/>
            <person name="Hauser L."/>
            <person name="Markowitz V."/>
            <person name="Cheng J.-F."/>
            <person name="Hugenholtz P."/>
            <person name="Woyke T."/>
            <person name="Wu D."/>
            <person name="Tindall B."/>
            <person name="Schuetze A."/>
            <person name="Brambilla E."/>
            <person name="Klenk H.-P."/>
            <person name="Eisen J.A."/>
        </authorList>
    </citation>
    <scope>NUCLEOTIDE SEQUENCE [LARGE SCALE GENOMIC DNA]</scope>
    <source>
        <strain evidence="3">DSM 16511 / JCM 12458 / E9I37-1</strain>
    </source>
</reference>
<dbReference type="EMBL" id="CP002452">
    <property type="protein sequence ID" value="ADV46968.1"/>
    <property type="molecule type" value="Genomic_DNA"/>
</dbReference>
<dbReference type="Gene3D" id="3.90.550.10">
    <property type="entry name" value="Spore Coat Polysaccharide Biosynthesis Protein SpsA, Chain A"/>
    <property type="match status" value="1"/>
</dbReference>
<dbReference type="STRING" id="749222.Nitsa_1722"/>
<organism evidence="2 3">
    <name type="scientific">Nitratifractor salsuginis (strain DSM 16511 / JCM 12458 / E9I37-1)</name>
    <dbReference type="NCBI Taxonomy" id="749222"/>
    <lineage>
        <taxon>Bacteria</taxon>
        <taxon>Pseudomonadati</taxon>
        <taxon>Campylobacterota</taxon>
        <taxon>Epsilonproteobacteria</taxon>
        <taxon>Campylobacterales</taxon>
        <taxon>Sulfurovaceae</taxon>
        <taxon>Nitratifractor</taxon>
    </lineage>
</organism>
<dbReference type="AlphaFoldDB" id="E6X1A6"/>
<dbReference type="Pfam" id="PF00535">
    <property type="entry name" value="Glycos_transf_2"/>
    <property type="match status" value="1"/>
</dbReference>
<dbReference type="eggNOG" id="COG1216">
    <property type="taxonomic scope" value="Bacteria"/>
</dbReference>
<dbReference type="InterPro" id="IPR001173">
    <property type="entry name" value="Glyco_trans_2-like"/>
</dbReference>
<sequence>MKIDVVIATYNRPKSLKGVVAKLLDSNADLNKIIVIDSSRDENKPIQVMEKVLYVRSSHANQPYQRYLGYRASDADILIFLDDDMELIDNGWMDKIKKAFSEASVVGVAMAFANDNEFLNSKIPKSKFGNPKRPGYFRRILKAFSGHPYLKPGKFWLCGIRGMQPPEGGETQWVHGGAFVAKRSALYKNFNFRLFDLFEEKMGMGEDVLLGYTLSKQGKIVYIPERSFYHNDQKDSTYTMDLESYGRRVAYSRLYLSFEYGRLSNVPKNFVLLHYIWYMLWRFTGMGMNYLIDPSTSRKELIKGYASGINKALKDRKILSSYLEDTRWRRETEIDLK</sequence>
<feature type="domain" description="Glycosyltransferase 2-like" evidence="1">
    <location>
        <begin position="5"/>
        <end position="133"/>
    </location>
</feature>
<dbReference type="HOGENOM" id="CLU_823447_0_0_7"/>
<dbReference type="GO" id="GO:0016740">
    <property type="term" value="F:transferase activity"/>
    <property type="evidence" value="ECO:0007669"/>
    <property type="project" value="UniProtKB-KW"/>
</dbReference>